<dbReference type="EMBL" id="JAOCKX010000057">
    <property type="protein sequence ID" value="MDH2134411.1"/>
    <property type="molecule type" value="Genomic_DNA"/>
</dbReference>
<accession>A0AA42X1K8</accession>
<evidence type="ECO:0000259" key="1">
    <source>
        <dbReference type="Pfam" id="PF00534"/>
    </source>
</evidence>
<dbReference type="Proteomes" id="UP001162318">
    <property type="component" value="Unassembled WGS sequence"/>
</dbReference>
<dbReference type="RefSeq" id="WP_084391168.1">
    <property type="nucleotide sequence ID" value="NZ_JAOCKX010000057.1"/>
</dbReference>
<dbReference type="InterPro" id="IPR028098">
    <property type="entry name" value="Glyco_trans_4-like_N"/>
</dbReference>
<dbReference type="SUPFAM" id="SSF53756">
    <property type="entry name" value="UDP-Glycosyltransferase/glycogen phosphorylase"/>
    <property type="match status" value="1"/>
</dbReference>
<dbReference type="PANTHER" id="PTHR45947:SF3">
    <property type="entry name" value="SULFOQUINOVOSYL TRANSFERASE SQD2"/>
    <property type="match status" value="1"/>
</dbReference>
<dbReference type="GO" id="GO:0016758">
    <property type="term" value="F:hexosyltransferase activity"/>
    <property type="evidence" value="ECO:0007669"/>
    <property type="project" value="TreeGrafter"/>
</dbReference>
<dbReference type="AlphaFoldDB" id="A0AA42X1K8"/>
<dbReference type="Gene3D" id="3.40.50.2000">
    <property type="entry name" value="Glycogen Phosphorylase B"/>
    <property type="match status" value="2"/>
</dbReference>
<dbReference type="PANTHER" id="PTHR45947">
    <property type="entry name" value="SULFOQUINOVOSYL TRANSFERASE SQD2"/>
    <property type="match status" value="1"/>
</dbReference>
<dbReference type="InterPro" id="IPR001296">
    <property type="entry name" value="Glyco_trans_1"/>
</dbReference>
<dbReference type="Pfam" id="PF13439">
    <property type="entry name" value="Glyco_transf_4"/>
    <property type="match status" value="1"/>
</dbReference>
<keyword evidence="3" id="KW-0328">Glycosyltransferase</keyword>
<organism evidence="3 4">
    <name type="scientific">Sphingobium yanoikuyae</name>
    <name type="common">Sphingomonas yanoikuyae</name>
    <dbReference type="NCBI Taxonomy" id="13690"/>
    <lineage>
        <taxon>Bacteria</taxon>
        <taxon>Pseudomonadati</taxon>
        <taxon>Pseudomonadota</taxon>
        <taxon>Alphaproteobacteria</taxon>
        <taxon>Sphingomonadales</taxon>
        <taxon>Sphingomonadaceae</taxon>
        <taxon>Sphingobium</taxon>
    </lineage>
</organism>
<comment type="caution">
    <text evidence="3">The sequence shown here is derived from an EMBL/GenBank/DDBJ whole genome shotgun (WGS) entry which is preliminary data.</text>
</comment>
<feature type="domain" description="Glycosyl transferase family 1" evidence="1">
    <location>
        <begin position="213"/>
        <end position="356"/>
    </location>
</feature>
<feature type="domain" description="Glycosyltransferase subfamily 4-like N-terminal" evidence="2">
    <location>
        <begin position="15"/>
        <end position="178"/>
    </location>
</feature>
<dbReference type="EC" id="2.4.-.-" evidence="3"/>
<protein>
    <submittedName>
        <fullName evidence="3">Glycosyltransferase</fullName>
        <ecNumber evidence="3">2.4.-.-</ecNumber>
    </submittedName>
</protein>
<evidence type="ECO:0000313" key="4">
    <source>
        <dbReference type="Proteomes" id="UP001162318"/>
    </source>
</evidence>
<evidence type="ECO:0000259" key="2">
    <source>
        <dbReference type="Pfam" id="PF13439"/>
    </source>
</evidence>
<keyword evidence="3" id="KW-0808">Transferase</keyword>
<evidence type="ECO:0000313" key="3">
    <source>
        <dbReference type="EMBL" id="MDH2134411.1"/>
    </source>
</evidence>
<sequence>MRIVDVCAFYSPLGGGVKTYVRHKMRAGPRLGHEIIVLVPSIQPGVEIVGPGARIEYVEGKPFPLDKRYNYFYDEAALHAKLNALKPDFVEASTPWSSAGIVARWRTDVPRSLIMHADPLGNYAYRWFRGVASRPMIDRGFEWFWQRLRRLDERFDHIICASSDLTARLKEGGLKKVVMNRMGVEPDIFSPANRDLNARRYLLKLCDLPEHALLLVGAGRHAPEKRWPMIIQAVTASGYKHPIGLIIAGDGRCSAAVHKAVAGNPHIRLISPISDRNEFATFLASGDALVHGSESETFCMIAAEARASGLPMLVPDSGAVAEHLVTNAGYHYHSAKAASLAQAIQRLAREGADSHQATARVAAQDTRTMDQHFTDLFDLYTCSVRSRPGAGTAWRDLSLQCARPGLSMARARASDVVRTSSHTSKVD</sequence>
<reference evidence="3" key="1">
    <citation type="submission" date="2022-09" db="EMBL/GenBank/DDBJ databases">
        <title>Intensive care unit water sources are persistently colonized with multi-drug resistant bacteria and are the site of extensive horizontal gene transfer of antibiotic resistance genes.</title>
        <authorList>
            <person name="Diorio-Toth L."/>
        </authorList>
    </citation>
    <scope>NUCLEOTIDE SEQUENCE</scope>
    <source>
        <strain evidence="3">GD03659</strain>
    </source>
</reference>
<name>A0AA42X1K8_SPHYA</name>
<gene>
    <name evidence="3" type="ORF">N5J77_25070</name>
</gene>
<proteinExistence type="predicted"/>
<dbReference type="InterPro" id="IPR050194">
    <property type="entry name" value="Glycosyltransferase_grp1"/>
</dbReference>
<dbReference type="Pfam" id="PF00534">
    <property type="entry name" value="Glycos_transf_1"/>
    <property type="match status" value="1"/>
</dbReference>